<evidence type="ECO:0008006" key="3">
    <source>
        <dbReference type="Google" id="ProtNLM"/>
    </source>
</evidence>
<dbReference type="EMBL" id="CP039375">
    <property type="protein sequence ID" value="QCD65618.1"/>
    <property type="molecule type" value="Genomic_DNA"/>
</dbReference>
<dbReference type="PANTHER" id="PTHR36510:SF3">
    <property type="entry name" value="CONSERVED PROTEIN"/>
    <property type="match status" value="1"/>
</dbReference>
<dbReference type="KEGG" id="halz:E5139_08200"/>
<dbReference type="InterPro" id="IPR006336">
    <property type="entry name" value="GCS2"/>
</dbReference>
<dbReference type="InterPro" id="IPR050141">
    <property type="entry name" value="GCL_type2/YbdK_subfam"/>
</dbReference>
<reference evidence="1 2" key="2">
    <citation type="submission" date="2019-04" db="EMBL/GenBank/DDBJ databases">
        <authorList>
            <person name="Yang S."/>
            <person name="Wei W."/>
        </authorList>
    </citation>
    <scope>NUCLEOTIDE SEQUENCE [LARGE SCALE GENOMIC DNA]</scope>
    <source>
        <strain evidence="2">ZP60</strain>
    </source>
</reference>
<dbReference type="InterPro" id="IPR016602">
    <property type="entry name" value="UCP012666"/>
</dbReference>
<dbReference type="InterPro" id="IPR014746">
    <property type="entry name" value="Gln_synth/guanido_kin_cat_dom"/>
</dbReference>
<dbReference type="Proteomes" id="UP000297053">
    <property type="component" value="Chromosome"/>
</dbReference>
<dbReference type="AlphaFoldDB" id="A0A4D6KAW1"/>
<dbReference type="OMA" id="RYHAMAN"/>
<dbReference type="Gene3D" id="3.30.590.20">
    <property type="match status" value="1"/>
</dbReference>
<dbReference type="SUPFAM" id="SSF55931">
    <property type="entry name" value="Glutamine synthetase/guanido kinase"/>
    <property type="match status" value="1"/>
</dbReference>
<dbReference type="GeneID" id="42178910"/>
<evidence type="ECO:0000313" key="2">
    <source>
        <dbReference type="Proteomes" id="UP000297053"/>
    </source>
</evidence>
<accession>A0A4D6KAW1</accession>
<protein>
    <recommendedName>
        <fullName evidence="3">Glutamate--cysteine ligase</fullName>
    </recommendedName>
</protein>
<dbReference type="GO" id="GO:0016879">
    <property type="term" value="F:ligase activity, forming carbon-nitrogen bonds"/>
    <property type="evidence" value="ECO:0007669"/>
    <property type="project" value="TreeGrafter"/>
</dbReference>
<dbReference type="RefSeq" id="WP_015761982.1">
    <property type="nucleotide sequence ID" value="NZ_CP039375.1"/>
</dbReference>
<reference evidence="1 2" key="1">
    <citation type="submission" date="2019-04" db="EMBL/GenBank/DDBJ databases">
        <title>Complete genome sequence of Arthrobacter sp. ZXY-2 associated with effective atrazine degradation and salt adaptation.</title>
        <authorList>
            <person name="Zhao X."/>
        </authorList>
    </citation>
    <scope>NUCLEOTIDE SEQUENCE [LARGE SCALE GENOMIC DNA]</scope>
    <source>
        <strain evidence="2">ZP60</strain>
    </source>
</reference>
<gene>
    <name evidence="1" type="ORF">E5139_08200</name>
</gene>
<name>A0A4D6KAW1_9EURY</name>
<evidence type="ECO:0000313" key="1">
    <source>
        <dbReference type="EMBL" id="QCD65618.1"/>
    </source>
</evidence>
<dbReference type="PANTHER" id="PTHR36510">
    <property type="entry name" value="GLUTAMATE--CYSTEINE LIGASE 2-RELATED"/>
    <property type="match status" value="1"/>
</dbReference>
<dbReference type="Pfam" id="PF04107">
    <property type="entry name" value="GCS2"/>
    <property type="match status" value="1"/>
</dbReference>
<proteinExistence type="predicted"/>
<organism evidence="1 2">
    <name type="scientific">Halomicrobium mukohataei</name>
    <dbReference type="NCBI Taxonomy" id="57705"/>
    <lineage>
        <taxon>Archaea</taxon>
        <taxon>Methanobacteriati</taxon>
        <taxon>Methanobacteriota</taxon>
        <taxon>Stenosarchaea group</taxon>
        <taxon>Halobacteria</taxon>
        <taxon>Halobacteriales</taxon>
        <taxon>Haloarculaceae</taxon>
        <taxon>Halomicrobium</taxon>
    </lineage>
</organism>
<dbReference type="PIRSF" id="PIRSF012666">
    <property type="entry name" value="UCP012666"/>
    <property type="match status" value="1"/>
</dbReference>
<sequence length="514" mass="57166">MSASELAQRVREALSVDGDEFEARAAEEAEWLKAEVRDGTFDNTEAIVGLELELYAVDDRTDALQRVPRNLLELIGFEKELGLHNAEMQTSPQPLNEHGLEAQLAELRANLAPALEQTHTENIQLVSDGMWTVPPNGETASGYLCDSVEEQGIRIATNMSAAVRYHAMANTDYPSGMALDAPNVSLQADTVMPESLITSIQPHYQIPHAPDLPEYFRYALRIAGPLVALGVNSPFFPPDLYDDVPDSRIVDEAHMEHRIGVFESVLNPREDERTSRDGAGADAQAKVRFPKDFETVEAAIDDVVADTTIVPMAASTGERFDDAFAHLRHKHGSYWRWVRPVFDGPTRSAANARIEFRPLSGQPTVSDAVAFQAVFAGLMKSLSRLEHPVRSLEWETAEENFYAAARDGLRADFEWITADGTETSAVDEIYGELFELAREGLEGRGLSTEQALGYIQPLKERVDRRLTPARWKHEQVQTAVDEGVPLAEAIWGMQSRYVDRQSETLLDGSFTDWL</sequence>